<evidence type="ECO:0000313" key="2">
    <source>
        <dbReference type="EMBL" id="ONK72214.1"/>
    </source>
</evidence>
<proteinExistence type="predicted"/>
<keyword evidence="3" id="KW-1185">Reference proteome</keyword>
<dbReference type="Proteomes" id="UP000243459">
    <property type="component" value="Chromosome 4"/>
</dbReference>
<feature type="compositionally biased region" description="Acidic residues" evidence="1">
    <location>
        <begin position="123"/>
        <end position="137"/>
    </location>
</feature>
<dbReference type="Gramene" id="ONK72214">
    <property type="protein sequence ID" value="ONK72214"/>
    <property type="gene ID" value="A4U43_C04F17030"/>
</dbReference>
<evidence type="ECO:0000256" key="1">
    <source>
        <dbReference type="SAM" id="MobiDB-lite"/>
    </source>
</evidence>
<dbReference type="AlphaFoldDB" id="A0A5P1F230"/>
<name>A0A5P1F230_ASPOF</name>
<accession>A0A5P1F230</accession>
<reference evidence="3" key="1">
    <citation type="journal article" date="2017" name="Nat. Commun.">
        <title>The asparagus genome sheds light on the origin and evolution of a young Y chromosome.</title>
        <authorList>
            <person name="Harkess A."/>
            <person name="Zhou J."/>
            <person name="Xu C."/>
            <person name="Bowers J.E."/>
            <person name="Van der Hulst R."/>
            <person name="Ayyampalayam S."/>
            <person name="Mercati F."/>
            <person name="Riccardi P."/>
            <person name="McKain M.R."/>
            <person name="Kakrana A."/>
            <person name="Tang H."/>
            <person name="Ray J."/>
            <person name="Groenendijk J."/>
            <person name="Arikit S."/>
            <person name="Mathioni S.M."/>
            <person name="Nakano M."/>
            <person name="Shan H."/>
            <person name="Telgmann-Rauber A."/>
            <person name="Kanno A."/>
            <person name="Yue Z."/>
            <person name="Chen H."/>
            <person name="Li W."/>
            <person name="Chen Y."/>
            <person name="Xu X."/>
            <person name="Zhang Y."/>
            <person name="Luo S."/>
            <person name="Chen H."/>
            <person name="Gao J."/>
            <person name="Mao Z."/>
            <person name="Pires J.C."/>
            <person name="Luo M."/>
            <person name="Kudrna D."/>
            <person name="Wing R.A."/>
            <person name="Meyers B.C."/>
            <person name="Yi K."/>
            <person name="Kong H."/>
            <person name="Lavrijsen P."/>
            <person name="Sunseri F."/>
            <person name="Falavigna A."/>
            <person name="Ye Y."/>
            <person name="Leebens-Mack J.H."/>
            <person name="Chen G."/>
        </authorList>
    </citation>
    <scope>NUCLEOTIDE SEQUENCE [LARGE SCALE GENOMIC DNA]</scope>
    <source>
        <strain evidence="3">cv. DH0086</strain>
    </source>
</reference>
<gene>
    <name evidence="2" type="ORF">A4U43_C04F17030</name>
</gene>
<evidence type="ECO:0000313" key="3">
    <source>
        <dbReference type="Proteomes" id="UP000243459"/>
    </source>
</evidence>
<organism evidence="2 3">
    <name type="scientific">Asparagus officinalis</name>
    <name type="common">Garden asparagus</name>
    <dbReference type="NCBI Taxonomy" id="4686"/>
    <lineage>
        <taxon>Eukaryota</taxon>
        <taxon>Viridiplantae</taxon>
        <taxon>Streptophyta</taxon>
        <taxon>Embryophyta</taxon>
        <taxon>Tracheophyta</taxon>
        <taxon>Spermatophyta</taxon>
        <taxon>Magnoliopsida</taxon>
        <taxon>Liliopsida</taxon>
        <taxon>Asparagales</taxon>
        <taxon>Asparagaceae</taxon>
        <taxon>Asparagoideae</taxon>
        <taxon>Asparagus</taxon>
    </lineage>
</organism>
<dbReference type="EMBL" id="CM007384">
    <property type="protein sequence ID" value="ONK72214.1"/>
    <property type="molecule type" value="Genomic_DNA"/>
</dbReference>
<feature type="region of interest" description="Disordered" evidence="1">
    <location>
        <begin position="122"/>
        <end position="149"/>
    </location>
</feature>
<protein>
    <submittedName>
        <fullName evidence="2">Uncharacterized protein</fullName>
    </submittedName>
</protein>
<sequence>MTTKESELVVLKRGECRLKRGGNAGQEERSGRHVYSGGARILILWCPIDASINEQHRLDRPLLPAVRDPIRLDAFQCANRRDRRGNRSRVHGDLLLRPLRHHQPCHLLGGEAVGGDLPASAYEEAEAEDHRDEEEDGGGGPPIWSSFDLDDGESVRMREEWGMSAASAPSLEVAAMEEEMGTSFYETGF</sequence>